<name>A0A6T9Y191_ALTMA</name>
<feature type="domain" description="PAC" evidence="3">
    <location>
        <begin position="91"/>
        <end position="143"/>
    </location>
</feature>
<dbReference type="PROSITE" id="PS50887">
    <property type="entry name" value="GGDEF"/>
    <property type="match status" value="1"/>
</dbReference>
<dbReference type="CDD" id="cd00130">
    <property type="entry name" value="PAS"/>
    <property type="match status" value="2"/>
</dbReference>
<gene>
    <name evidence="5" type="ORF">ALFOR1_30405</name>
</gene>
<evidence type="ECO:0000259" key="4">
    <source>
        <dbReference type="PROSITE" id="PS50887"/>
    </source>
</evidence>
<dbReference type="Pfam" id="PF00990">
    <property type="entry name" value="GGDEF"/>
    <property type="match status" value="1"/>
</dbReference>
<dbReference type="SUPFAM" id="SSF55785">
    <property type="entry name" value="PYP-like sensor domain (PAS domain)"/>
    <property type="match status" value="2"/>
</dbReference>
<evidence type="ECO:0000313" key="5">
    <source>
        <dbReference type="EMBL" id="CAB9493490.1"/>
    </source>
</evidence>
<proteinExistence type="predicted"/>
<dbReference type="InterPro" id="IPR035965">
    <property type="entry name" value="PAS-like_dom_sf"/>
</dbReference>
<dbReference type="InterPro" id="IPR043128">
    <property type="entry name" value="Rev_trsase/Diguanyl_cyclase"/>
</dbReference>
<dbReference type="InterPro" id="IPR052155">
    <property type="entry name" value="Biofilm_reg_signaling"/>
</dbReference>
<dbReference type="InterPro" id="IPR001610">
    <property type="entry name" value="PAC"/>
</dbReference>
<dbReference type="SMART" id="SM00086">
    <property type="entry name" value="PAC"/>
    <property type="match status" value="2"/>
</dbReference>
<dbReference type="Gene3D" id="3.30.450.20">
    <property type="entry name" value="PAS domain"/>
    <property type="match status" value="2"/>
</dbReference>
<dbReference type="InterPro" id="IPR000014">
    <property type="entry name" value="PAS"/>
</dbReference>
<dbReference type="SMART" id="SM00267">
    <property type="entry name" value="GGDEF"/>
    <property type="match status" value="1"/>
</dbReference>
<accession>A0A6T9Y191</accession>
<sequence>MSTIFIEATECNYLAGRCPMFEETFYSCPVGLAHVSVDGSFIRVNKPLCDFLGYSNEELTKLTFQELTSPDYLDRDLGYLESLLKGEVDNYTLEKRYLRRDGEQVWAQLTVSMVRDQRGNPDYFISVVEDIDEKKRIQSELFRVDALFSKIVSAFSNRTFIWVATPDLKKLQYVNDGYEKIFGRNEFELYCNPIGFIDHVHEDDRARVLKVFSQRPLQNWDIQYRIYDSKGEVKYLHDRGSLIYDDSEMHSLILGTADDVTREKSQQQALMSAVTKLEHLSKTDALTGLANRREIFSQLSDEIARMGRGQKASTLVYVDLNKFKEINDKYGHKIGDKALVEFSQRMGALLRESDRFGRIGGDEFVILLYGTDESETAAFFDRIQDSKFELHTEGNNAVAINFSAGWVQWNEGIESVQEWLDRADEVMYEKKQRGQVLAAPNSKWDKAM</sequence>
<evidence type="ECO:0000313" key="6">
    <source>
        <dbReference type="Proteomes" id="UP000509458"/>
    </source>
</evidence>
<dbReference type="NCBIfam" id="TIGR00229">
    <property type="entry name" value="sensory_box"/>
    <property type="match status" value="2"/>
</dbReference>
<dbReference type="Gene3D" id="3.30.70.270">
    <property type="match status" value="1"/>
</dbReference>
<dbReference type="Proteomes" id="UP000509458">
    <property type="component" value="Chromosome"/>
</dbReference>
<dbReference type="InterPro" id="IPR000700">
    <property type="entry name" value="PAS-assoc_C"/>
</dbReference>
<evidence type="ECO:0000259" key="3">
    <source>
        <dbReference type="PROSITE" id="PS50113"/>
    </source>
</evidence>
<dbReference type="FunFam" id="3.30.70.270:FF:000001">
    <property type="entry name" value="Diguanylate cyclase domain protein"/>
    <property type="match status" value="1"/>
</dbReference>
<dbReference type="EMBL" id="LR812090">
    <property type="protein sequence ID" value="CAB9493490.1"/>
    <property type="molecule type" value="Genomic_DNA"/>
</dbReference>
<dbReference type="InterPro" id="IPR029787">
    <property type="entry name" value="Nucleotide_cyclase"/>
</dbReference>
<feature type="domain" description="PAC" evidence="3">
    <location>
        <begin position="220"/>
        <end position="272"/>
    </location>
</feature>
<dbReference type="SMART" id="SM00091">
    <property type="entry name" value="PAS"/>
    <property type="match status" value="2"/>
</dbReference>
<dbReference type="AlphaFoldDB" id="A0A6T9Y191"/>
<dbReference type="Pfam" id="PF08447">
    <property type="entry name" value="PAS_3"/>
    <property type="match status" value="2"/>
</dbReference>
<dbReference type="RefSeq" id="WP_232091142.1">
    <property type="nucleotide sequence ID" value="NZ_LR812090.1"/>
</dbReference>
<evidence type="ECO:0000259" key="2">
    <source>
        <dbReference type="PROSITE" id="PS50112"/>
    </source>
</evidence>
<feature type="domain" description="PAS" evidence="2">
    <location>
        <begin position="144"/>
        <end position="220"/>
    </location>
</feature>
<reference evidence="5 6" key="1">
    <citation type="submission" date="2020-06" db="EMBL/GenBank/DDBJ databases">
        <authorList>
            <person name="Duchaud E."/>
        </authorList>
    </citation>
    <scope>NUCLEOTIDE SEQUENCE [LARGE SCALE GENOMIC DNA]</scope>
    <source>
        <strain evidence="5">Alteromonas fortis</strain>
    </source>
</reference>
<dbReference type="PANTHER" id="PTHR44757">
    <property type="entry name" value="DIGUANYLATE CYCLASE DGCP"/>
    <property type="match status" value="1"/>
</dbReference>
<dbReference type="CDD" id="cd01949">
    <property type="entry name" value="GGDEF"/>
    <property type="match status" value="1"/>
</dbReference>
<organism evidence="5 6">
    <name type="scientific">Alteromonas macleodii</name>
    <name type="common">Pseudoalteromonas macleodii</name>
    <dbReference type="NCBI Taxonomy" id="28108"/>
    <lineage>
        <taxon>Bacteria</taxon>
        <taxon>Pseudomonadati</taxon>
        <taxon>Pseudomonadota</taxon>
        <taxon>Gammaproteobacteria</taxon>
        <taxon>Alteromonadales</taxon>
        <taxon>Alteromonadaceae</taxon>
        <taxon>Alteromonas/Salinimonas group</taxon>
        <taxon>Alteromonas</taxon>
    </lineage>
</organism>
<dbReference type="PANTHER" id="PTHR44757:SF2">
    <property type="entry name" value="BIOFILM ARCHITECTURE MAINTENANCE PROTEIN MBAA"/>
    <property type="match status" value="1"/>
</dbReference>
<dbReference type="GO" id="GO:0003824">
    <property type="term" value="F:catalytic activity"/>
    <property type="evidence" value="ECO:0007669"/>
    <property type="project" value="UniProtKB-ARBA"/>
</dbReference>
<evidence type="ECO:0000256" key="1">
    <source>
        <dbReference type="ARBA" id="ARBA00001946"/>
    </source>
</evidence>
<dbReference type="SUPFAM" id="SSF55073">
    <property type="entry name" value="Nucleotide cyclase"/>
    <property type="match status" value="1"/>
</dbReference>
<dbReference type="PROSITE" id="PS50113">
    <property type="entry name" value="PAC"/>
    <property type="match status" value="2"/>
</dbReference>
<dbReference type="InterPro" id="IPR013655">
    <property type="entry name" value="PAS_fold_3"/>
</dbReference>
<protein>
    <submittedName>
        <fullName evidence="5">PAS domain S-box/diguanylate cyclase (GGDEF) domain-containing protein</fullName>
    </submittedName>
</protein>
<dbReference type="PROSITE" id="PS50112">
    <property type="entry name" value="PAS"/>
    <property type="match status" value="2"/>
</dbReference>
<dbReference type="NCBIfam" id="TIGR00254">
    <property type="entry name" value="GGDEF"/>
    <property type="match status" value="1"/>
</dbReference>
<dbReference type="InterPro" id="IPR000160">
    <property type="entry name" value="GGDEF_dom"/>
</dbReference>
<feature type="domain" description="GGDEF" evidence="4">
    <location>
        <begin position="311"/>
        <end position="443"/>
    </location>
</feature>
<feature type="domain" description="PAS" evidence="2">
    <location>
        <begin position="35"/>
        <end position="87"/>
    </location>
</feature>
<comment type="cofactor">
    <cofactor evidence="1">
        <name>Mg(2+)</name>
        <dbReference type="ChEBI" id="CHEBI:18420"/>
    </cofactor>
</comment>